<dbReference type="FunFam" id="3.40.50.920:FF:000010">
    <property type="entry name" value="Pyruvate ferredoxin oxidoreductase, alpha subunit"/>
    <property type="match status" value="1"/>
</dbReference>
<dbReference type="EMBL" id="DTGD01000027">
    <property type="protein sequence ID" value="HGB35408.1"/>
    <property type="molecule type" value="Genomic_DNA"/>
</dbReference>
<name>A0A7V3KMD8_UNCW3</name>
<evidence type="ECO:0000313" key="4">
    <source>
        <dbReference type="EMBL" id="HGB35408.1"/>
    </source>
</evidence>
<dbReference type="InterPro" id="IPR029061">
    <property type="entry name" value="THDP-binding"/>
</dbReference>
<dbReference type="InterPro" id="IPR033412">
    <property type="entry name" value="PFOR_II"/>
</dbReference>
<dbReference type="Pfam" id="PF17147">
    <property type="entry name" value="PFOR_II"/>
    <property type="match status" value="1"/>
</dbReference>
<dbReference type="GO" id="GO:0006979">
    <property type="term" value="P:response to oxidative stress"/>
    <property type="evidence" value="ECO:0007669"/>
    <property type="project" value="TreeGrafter"/>
</dbReference>
<dbReference type="AlphaFoldDB" id="A0A7V3KMD8"/>
<feature type="domain" description="Pyruvate:ferredoxin oxidoreductase core" evidence="3">
    <location>
        <begin position="257"/>
        <end position="360"/>
    </location>
</feature>
<dbReference type="Gene3D" id="3.40.50.920">
    <property type="match status" value="1"/>
</dbReference>
<proteinExistence type="predicted"/>
<feature type="domain" description="Pyruvate flavodoxin/ferredoxin oxidoreductase pyrimidine binding" evidence="2">
    <location>
        <begin position="14"/>
        <end position="231"/>
    </location>
</feature>
<evidence type="ECO:0000259" key="3">
    <source>
        <dbReference type="Pfam" id="PF17147"/>
    </source>
</evidence>
<dbReference type="Pfam" id="PF01855">
    <property type="entry name" value="POR_N"/>
    <property type="match status" value="1"/>
</dbReference>
<organism evidence="4">
    <name type="scientific">candidate division WOR-3 bacterium</name>
    <dbReference type="NCBI Taxonomy" id="2052148"/>
    <lineage>
        <taxon>Bacteria</taxon>
        <taxon>Bacteria division WOR-3</taxon>
    </lineage>
</organism>
<keyword evidence="1" id="KW-0560">Oxidoreductase</keyword>
<comment type="caution">
    <text evidence="4">The sequence shown here is derived from an EMBL/GenBank/DDBJ whole genome shotgun (WGS) entry which is preliminary data.</text>
</comment>
<evidence type="ECO:0000256" key="1">
    <source>
        <dbReference type="ARBA" id="ARBA00023002"/>
    </source>
</evidence>
<dbReference type="PANTHER" id="PTHR32154:SF0">
    <property type="entry name" value="PYRUVATE-FLAVODOXIN OXIDOREDUCTASE-RELATED"/>
    <property type="match status" value="1"/>
</dbReference>
<dbReference type="GO" id="GO:0019752">
    <property type="term" value="P:carboxylic acid metabolic process"/>
    <property type="evidence" value="ECO:0007669"/>
    <property type="project" value="UniProtKB-ARBA"/>
</dbReference>
<keyword evidence="4" id="KW-0670">Pyruvate</keyword>
<dbReference type="Gene3D" id="3.40.50.970">
    <property type="match status" value="1"/>
</dbReference>
<dbReference type="CDD" id="cd07034">
    <property type="entry name" value="TPP_PYR_PFOR_IOR-alpha_like"/>
    <property type="match status" value="1"/>
</dbReference>
<dbReference type="GO" id="GO:0016903">
    <property type="term" value="F:oxidoreductase activity, acting on the aldehyde or oxo group of donors"/>
    <property type="evidence" value="ECO:0007669"/>
    <property type="project" value="UniProtKB-ARBA"/>
</dbReference>
<accession>A0A7V3KMD8</accession>
<dbReference type="FunFam" id="3.40.50.970:FF:000012">
    <property type="entry name" value="Pyruvate:ferredoxin (Flavodoxin) oxidoreductase"/>
    <property type="match status" value="1"/>
</dbReference>
<dbReference type="InterPro" id="IPR002880">
    <property type="entry name" value="Pyrv_Fd/Flavodoxin_OxRdtase_N"/>
</dbReference>
<dbReference type="InterPro" id="IPR050722">
    <property type="entry name" value="Pyruvate:ferred/Flavod_OxRd"/>
</dbReference>
<dbReference type="PANTHER" id="PTHR32154">
    <property type="entry name" value="PYRUVATE-FLAVODOXIN OXIDOREDUCTASE-RELATED"/>
    <property type="match status" value="1"/>
</dbReference>
<sequence>MKKVLTGNHAISYGAMVSRVQVISAYPITPQTQVVELLSEMVADGILDAIFVNVESEHSAMSACVSASAAGARAFTATSAQGLALMHEMLHWAAGARLPIVLAEINRAMAPPWSIWTDQNDSLSQRDTGWMQIYVESNQEAFDSVILAYKVAEQVYLPCMVVLDAFVLSHTSEPVEIYDQEKVDEFLPPYKPMVAIEPGKAFGYGALAAPDTYMEFRYKMQKAMEKAITLFEKEGKLFGEMFGRTYGLVEEYMMDDADYVIVTVGATTSTARVAIQELRKQGEKVGLLKLRVIRPFPFDKVREVLKGRKKVAVLDRNISFGHHGIFYQEIKSALYPLKERPQVYGYIAGLGGRDITVKDFIDIYHDMKNREDMVEIIWKGVKL</sequence>
<gene>
    <name evidence="4" type="primary">porA</name>
    <name evidence="4" type="ORF">ENV38_00665</name>
</gene>
<dbReference type="InterPro" id="IPR009014">
    <property type="entry name" value="Transketo_C/PFOR_II"/>
</dbReference>
<evidence type="ECO:0000259" key="2">
    <source>
        <dbReference type="Pfam" id="PF01855"/>
    </source>
</evidence>
<reference evidence="4" key="1">
    <citation type="journal article" date="2020" name="mSystems">
        <title>Genome- and Community-Level Interaction Insights into Carbon Utilization and Element Cycling Functions of Hydrothermarchaeota in Hydrothermal Sediment.</title>
        <authorList>
            <person name="Zhou Z."/>
            <person name="Liu Y."/>
            <person name="Xu W."/>
            <person name="Pan J."/>
            <person name="Luo Z.H."/>
            <person name="Li M."/>
        </authorList>
    </citation>
    <scope>NUCLEOTIDE SEQUENCE [LARGE SCALE GENOMIC DNA]</scope>
    <source>
        <strain evidence="4">SpSt-754</strain>
    </source>
</reference>
<dbReference type="SUPFAM" id="SSF52518">
    <property type="entry name" value="Thiamin diphosphate-binding fold (THDP-binding)"/>
    <property type="match status" value="1"/>
</dbReference>
<dbReference type="SUPFAM" id="SSF52922">
    <property type="entry name" value="TK C-terminal domain-like"/>
    <property type="match status" value="1"/>
</dbReference>
<protein>
    <submittedName>
        <fullName evidence="4">Pyruvate ferredoxin oxidoreductase</fullName>
    </submittedName>
</protein>